<keyword evidence="5 9" id="KW-0627">Porphyrin biosynthesis</keyword>
<proteinExistence type="inferred from homology"/>
<evidence type="ECO:0000256" key="4">
    <source>
        <dbReference type="ARBA" id="ARBA00023239"/>
    </source>
</evidence>
<evidence type="ECO:0000256" key="1">
    <source>
        <dbReference type="ARBA" id="ARBA00004772"/>
    </source>
</evidence>
<evidence type="ECO:0000256" key="5">
    <source>
        <dbReference type="ARBA" id="ARBA00023244"/>
    </source>
</evidence>
<evidence type="ECO:0000256" key="3">
    <source>
        <dbReference type="ARBA" id="ARBA00013109"/>
    </source>
</evidence>
<dbReference type="InterPro" id="IPR003754">
    <property type="entry name" value="4pyrrol_synth_uPrphyn_synth"/>
</dbReference>
<evidence type="ECO:0000256" key="8">
    <source>
        <dbReference type="ARBA" id="ARBA00048617"/>
    </source>
</evidence>
<evidence type="ECO:0000313" key="12">
    <source>
        <dbReference type="Proteomes" id="UP000557688"/>
    </source>
</evidence>
<protein>
    <recommendedName>
        <fullName evidence="7 9">Uroporphyrinogen-III synthase</fullName>
        <ecNumber evidence="3 9">4.2.1.75</ecNumber>
    </recommendedName>
</protein>
<evidence type="ECO:0000256" key="2">
    <source>
        <dbReference type="ARBA" id="ARBA00008133"/>
    </source>
</evidence>
<dbReference type="Gene3D" id="3.40.50.10090">
    <property type="match status" value="2"/>
</dbReference>
<dbReference type="PANTHER" id="PTHR38042">
    <property type="entry name" value="UROPORPHYRINOGEN-III SYNTHASE, CHLOROPLASTIC"/>
    <property type="match status" value="1"/>
</dbReference>
<keyword evidence="12" id="KW-1185">Reference proteome</keyword>
<dbReference type="InterPro" id="IPR036108">
    <property type="entry name" value="4pyrrol_syn_uPrphyn_synt_sf"/>
</dbReference>
<dbReference type="EMBL" id="JACHXV010000007">
    <property type="protein sequence ID" value="MBB3174374.1"/>
    <property type="molecule type" value="Genomic_DNA"/>
</dbReference>
<dbReference type="Pfam" id="PF02602">
    <property type="entry name" value="HEM4"/>
    <property type="match status" value="1"/>
</dbReference>
<dbReference type="PANTHER" id="PTHR38042:SF1">
    <property type="entry name" value="UROPORPHYRINOGEN-III SYNTHASE, CHLOROPLASTIC"/>
    <property type="match status" value="1"/>
</dbReference>
<dbReference type="RefSeq" id="WP_183275242.1">
    <property type="nucleotide sequence ID" value="NZ_JACHXV010000007.1"/>
</dbReference>
<dbReference type="EC" id="4.2.1.75" evidence="3 9"/>
<comment type="function">
    <text evidence="6 9">Catalyzes cyclization of the linear tetrapyrrole, hydroxymethylbilane, to the macrocyclic uroporphyrinogen III.</text>
</comment>
<sequence>MTESRGRVLVTRPEPGAARTAEALRAAGWQPLLAPMLEILRRDPSLPVPGAVQAVLVTSANALPAFGAAWHRKPLLAVGAATAAAARAQGFAVVESAEGDALALAALVTRRLAPRDGPLLLATAERQGTMLVELLRAGGFGVLRRAVYTARPVRRLPDAALAALAGRDLAAALFFSAETARAFANTTPPPLRPTLASVRALSLSPAVDTALADLPFASRQVAACPTAAALLAIL</sequence>
<comment type="catalytic activity">
    <reaction evidence="8 9">
        <text>hydroxymethylbilane = uroporphyrinogen III + H2O</text>
        <dbReference type="Rhea" id="RHEA:18965"/>
        <dbReference type="ChEBI" id="CHEBI:15377"/>
        <dbReference type="ChEBI" id="CHEBI:57308"/>
        <dbReference type="ChEBI" id="CHEBI:57845"/>
        <dbReference type="EC" id="4.2.1.75"/>
    </reaction>
</comment>
<evidence type="ECO:0000259" key="10">
    <source>
        <dbReference type="Pfam" id="PF02602"/>
    </source>
</evidence>
<evidence type="ECO:0000256" key="6">
    <source>
        <dbReference type="ARBA" id="ARBA00037589"/>
    </source>
</evidence>
<evidence type="ECO:0000256" key="9">
    <source>
        <dbReference type="RuleBase" id="RU366031"/>
    </source>
</evidence>
<dbReference type="Proteomes" id="UP000557688">
    <property type="component" value="Unassembled WGS sequence"/>
</dbReference>
<dbReference type="InterPro" id="IPR039793">
    <property type="entry name" value="UROS/Hem4"/>
</dbReference>
<evidence type="ECO:0000313" key="11">
    <source>
        <dbReference type="EMBL" id="MBB3174374.1"/>
    </source>
</evidence>
<comment type="similarity">
    <text evidence="2 9">Belongs to the uroporphyrinogen-III synthase family.</text>
</comment>
<reference evidence="11 12" key="1">
    <citation type="submission" date="2020-08" db="EMBL/GenBank/DDBJ databases">
        <title>Genomic Encyclopedia of Type Strains, Phase III (KMG-III): the genomes of soil and plant-associated and newly described type strains.</title>
        <authorList>
            <person name="Whitman W."/>
        </authorList>
    </citation>
    <scope>NUCLEOTIDE SEQUENCE [LARGE SCALE GENOMIC DNA]</scope>
    <source>
        <strain evidence="11 12">CECT 8088</strain>
    </source>
</reference>
<comment type="caution">
    <text evidence="11">The sequence shown here is derived from an EMBL/GenBank/DDBJ whole genome shotgun (WGS) entry which is preliminary data.</text>
</comment>
<dbReference type="GO" id="GO:0006780">
    <property type="term" value="P:uroporphyrinogen III biosynthetic process"/>
    <property type="evidence" value="ECO:0007669"/>
    <property type="project" value="UniProtKB-UniRule"/>
</dbReference>
<name>A0A839V1G4_9PROT</name>
<dbReference type="SUPFAM" id="SSF69618">
    <property type="entry name" value="HemD-like"/>
    <property type="match status" value="1"/>
</dbReference>
<dbReference type="CDD" id="cd06578">
    <property type="entry name" value="HemD"/>
    <property type="match status" value="1"/>
</dbReference>
<dbReference type="GO" id="GO:0006782">
    <property type="term" value="P:protoporphyrinogen IX biosynthetic process"/>
    <property type="evidence" value="ECO:0007669"/>
    <property type="project" value="UniProtKB-UniRule"/>
</dbReference>
<comment type="pathway">
    <text evidence="1 9">Porphyrin-containing compound metabolism; protoporphyrin-IX biosynthesis; coproporphyrinogen-III from 5-aminolevulinate: step 3/4.</text>
</comment>
<dbReference type="AlphaFoldDB" id="A0A839V1G4"/>
<evidence type="ECO:0000256" key="7">
    <source>
        <dbReference type="ARBA" id="ARBA00040167"/>
    </source>
</evidence>
<gene>
    <name evidence="11" type="ORF">FHR90_002215</name>
</gene>
<accession>A0A839V1G4</accession>
<organism evidence="11 12">
    <name type="scientific">Endobacter medicaginis</name>
    <dbReference type="NCBI Taxonomy" id="1181271"/>
    <lineage>
        <taxon>Bacteria</taxon>
        <taxon>Pseudomonadati</taxon>
        <taxon>Pseudomonadota</taxon>
        <taxon>Alphaproteobacteria</taxon>
        <taxon>Acetobacterales</taxon>
        <taxon>Acetobacteraceae</taxon>
        <taxon>Endobacter</taxon>
    </lineage>
</organism>
<dbReference type="GO" id="GO:0004852">
    <property type="term" value="F:uroporphyrinogen-III synthase activity"/>
    <property type="evidence" value="ECO:0007669"/>
    <property type="project" value="UniProtKB-UniRule"/>
</dbReference>
<keyword evidence="4 9" id="KW-0456">Lyase</keyword>
<feature type="domain" description="Tetrapyrrole biosynthesis uroporphyrinogen III synthase" evidence="10">
    <location>
        <begin position="19"/>
        <end position="231"/>
    </location>
</feature>